<keyword evidence="1" id="KW-0472">Membrane</keyword>
<dbReference type="InterPro" id="IPR025588">
    <property type="entry name" value="YcxB-like_C"/>
</dbReference>
<feature type="domain" description="YcxB-like C-terminal" evidence="2">
    <location>
        <begin position="105"/>
        <end position="165"/>
    </location>
</feature>
<keyword evidence="1" id="KW-0812">Transmembrane</keyword>
<accession>A0AB39NBA3</accession>
<feature type="transmembrane region" description="Helical" evidence="1">
    <location>
        <begin position="34"/>
        <end position="56"/>
    </location>
</feature>
<sequence length="175" mass="18863">MQETSTVELAYVPTTADATGAIRARMRATPAGRLQSGIILASAIVVLGAFAVSFTGPKGPSLRVTVLCLAALALCIGVYVLVPALQGRQVYRMVAPQGEFRAVVDDTGVRVTSRDSETIHRWPMITRYAETDALYVLMTPDKYSVGIVVLPKRGAPEPADVDRLRVILDQHATRV</sequence>
<feature type="transmembrane region" description="Helical" evidence="1">
    <location>
        <begin position="62"/>
        <end position="82"/>
    </location>
</feature>
<dbReference type="RefSeq" id="WP_369275619.1">
    <property type="nucleotide sequence ID" value="NZ_CP163432.1"/>
</dbReference>
<reference evidence="3" key="1">
    <citation type="submission" date="2024-07" db="EMBL/GenBank/DDBJ databases">
        <authorList>
            <person name="Yu S.T."/>
        </authorList>
    </citation>
    <scope>NUCLEOTIDE SEQUENCE</scope>
    <source>
        <strain evidence="3">R11</strain>
    </source>
</reference>
<keyword evidence="1" id="KW-1133">Transmembrane helix</keyword>
<dbReference type="Pfam" id="PF14317">
    <property type="entry name" value="YcxB"/>
    <property type="match status" value="1"/>
</dbReference>
<dbReference type="AlphaFoldDB" id="A0AB39NBA3"/>
<evidence type="ECO:0000313" key="3">
    <source>
        <dbReference type="EMBL" id="XDQ15691.1"/>
    </source>
</evidence>
<protein>
    <submittedName>
        <fullName evidence="3">YcxB family protein</fullName>
    </submittedName>
</protein>
<organism evidence="3">
    <name type="scientific">Streptomyces sp. R11</name>
    <dbReference type="NCBI Taxonomy" id="3238625"/>
    <lineage>
        <taxon>Bacteria</taxon>
        <taxon>Bacillati</taxon>
        <taxon>Actinomycetota</taxon>
        <taxon>Actinomycetes</taxon>
        <taxon>Kitasatosporales</taxon>
        <taxon>Streptomycetaceae</taxon>
        <taxon>Streptomyces</taxon>
    </lineage>
</organism>
<gene>
    <name evidence="3" type="ORF">AB5J55_41740</name>
</gene>
<evidence type="ECO:0000259" key="2">
    <source>
        <dbReference type="Pfam" id="PF14317"/>
    </source>
</evidence>
<evidence type="ECO:0000256" key="1">
    <source>
        <dbReference type="SAM" id="Phobius"/>
    </source>
</evidence>
<proteinExistence type="predicted"/>
<dbReference type="EMBL" id="CP163432">
    <property type="protein sequence ID" value="XDQ15691.1"/>
    <property type="molecule type" value="Genomic_DNA"/>
</dbReference>
<name>A0AB39NBA3_9ACTN</name>